<protein>
    <submittedName>
        <fullName evidence="1">Uncharacterized protein</fullName>
    </submittedName>
</protein>
<dbReference type="OrthoDB" id="6027935at2"/>
<evidence type="ECO:0000313" key="2">
    <source>
        <dbReference type="Proteomes" id="UP000061569"/>
    </source>
</evidence>
<name>A0A0S2DFP8_LYSEN</name>
<reference evidence="1 2" key="1">
    <citation type="submission" date="2015-11" db="EMBL/GenBank/DDBJ databases">
        <title>Genome sequences of Lysobacter enzymogenes strain C3 and Lysobacter antibioticus ATCC 29479.</title>
        <authorList>
            <person name="Kobayashi D.Y."/>
        </authorList>
    </citation>
    <scope>NUCLEOTIDE SEQUENCE [LARGE SCALE GENOMIC DNA]</scope>
    <source>
        <strain evidence="1 2">C3</strain>
    </source>
</reference>
<organism evidence="1 2">
    <name type="scientific">Lysobacter enzymogenes</name>
    <dbReference type="NCBI Taxonomy" id="69"/>
    <lineage>
        <taxon>Bacteria</taxon>
        <taxon>Pseudomonadati</taxon>
        <taxon>Pseudomonadota</taxon>
        <taxon>Gammaproteobacteria</taxon>
        <taxon>Lysobacterales</taxon>
        <taxon>Lysobacteraceae</taxon>
        <taxon>Lysobacter</taxon>
    </lineage>
</organism>
<dbReference type="RefSeq" id="WP_157490365.1">
    <property type="nucleotide sequence ID" value="NZ_CP067396.1"/>
</dbReference>
<dbReference type="EMBL" id="CP013140">
    <property type="protein sequence ID" value="ALN57467.1"/>
    <property type="molecule type" value="Genomic_DNA"/>
</dbReference>
<gene>
    <name evidence="1" type="ORF">GLE_2117</name>
</gene>
<dbReference type="STRING" id="69.GLE_2117"/>
<dbReference type="PATRIC" id="fig|69.6.peg.2081"/>
<dbReference type="KEGG" id="lez:GLE_2117"/>
<dbReference type="Proteomes" id="UP000061569">
    <property type="component" value="Chromosome"/>
</dbReference>
<evidence type="ECO:0000313" key="1">
    <source>
        <dbReference type="EMBL" id="ALN57467.1"/>
    </source>
</evidence>
<sequence length="50" mass="5577">MDIVALFVVVVALWLAFKLVGFVLRTAMWALVLGGLYWLIAPLAGWPMPF</sequence>
<accession>A0A0S2DFP8</accession>
<dbReference type="AlphaFoldDB" id="A0A0S2DFP8"/>
<proteinExistence type="predicted"/>